<dbReference type="InterPro" id="IPR020916">
    <property type="entry name" value="Gln_gamma-glutamylTfrase_bac"/>
</dbReference>
<evidence type="ECO:0000313" key="4">
    <source>
        <dbReference type="EMBL" id="VEB38976.1"/>
    </source>
</evidence>
<accession>A0A0W0S9S4</accession>
<protein>
    <submittedName>
        <fullName evidence="3">Transglutaminase</fullName>
    </submittedName>
</protein>
<organism evidence="3 5">
    <name type="scientific">Legionella cherrii</name>
    <dbReference type="NCBI Taxonomy" id="28084"/>
    <lineage>
        <taxon>Bacteria</taxon>
        <taxon>Pseudomonadati</taxon>
        <taxon>Pseudomonadota</taxon>
        <taxon>Gammaproteobacteria</taxon>
        <taxon>Legionellales</taxon>
        <taxon>Legionellaceae</taxon>
        <taxon>Legionella</taxon>
    </lineage>
</organism>
<dbReference type="RefSeq" id="WP_051544385.1">
    <property type="nucleotide sequence ID" value="NZ_CAAAIT010000001.1"/>
</dbReference>
<name>A0A0W0S9S4_9GAMM</name>
<keyword evidence="1" id="KW-0808">Transferase</keyword>
<evidence type="ECO:0000313" key="6">
    <source>
        <dbReference type="Proteomes" id="UP000277577"/>
    </source>
</evidence>
<dbReference type="EMBL" id="LNXW01000013">
    <property type="protein sequence ID" value="KTC80350.1"/>
    <property type="molecule type" value="Genomic_DNA"/>
</dbReference>
<dbReference type="PATRIC" id="fig|28084.5.peg.2567"/>
<dbReference type="EMBL" id="LR134173">
    <property type="protein sequence ID" value="VEB38976.1"/>
    <property type="molecule type" value="Genomic_DNA"/>
</dbReference>
<dbReference type="Proteomes" id="UP000054921">
    <property type="component" value="Unassembled WGS sequence"/>
</dbReference>
<dbReference type="OrthoDB" id="5650840at2"/>
<sequence>MLVFLFYQNKKYVEITHDFKSDELRSAIAGNERRFDMILNHKKKIVFSNLQELIEDFKRFQIIQSYEKFFNDSSFLTQLCVTNLTKFGSSPEKMASELEIRRLALTREEGDPLKREILLKMVNSLRYFKSYKRFNAELLFRYNAIKLMDTDKFHLEAEHYRYPTQKENYLQLNEHYWHMPNKQNGFFILKNGQRPSEAINSIFAGSHLVVLECHSWMLSIQYKALLDTVGAKNFDLLFARKPLIIADGLFLSRNFADDLKEILPYKFDLTQEELIPGDWLYLNNFPEYRTATLFDASKNGSGLHSMVMGDHKYRGFGLPKAMTESEIKHEFLEVYNEDFLAEPIDLKEESIDSETMGLDANEQDIAPGDSVVICGHIDCPEREWASVECIYKGNGRYRCEKLKMEHATENEIVLALLEKYNALLPKRKTESDVADLNIFKSLKTNVRGIDFSHQRFDYLFQESPSTDSKNSPRLFSYHQDKHEQPILEPELLYSPCK</sequence>
<keyword evidence="6" id="KW-1185">Reference proteome</keyword>
<dbReference type="GO" id="GO:0030435">
    <property type="term" value="P:sporulation resulting in formation of a cellular spore"/>
    <property type="evidence" value="ECO:0007669"/>
    <property type="project" value="UniProtKB-KW"/>
</dbReference>
<gene>
    <name evidence="3" type="ORF">Lche_2370</name>
    <name evidence="4" type="ORF">NCTC11976_03012</name>
</gene>
<reference evidence="3 5" key="1">
    <citation type="submission" date="2015-11" db="EMBL/GenBank/DDBJ databases">
        <title>Genomic analysis of 38 Legionella species identifies large and diverse effector repertoires.</title>
        <authorList>
            <person name="Burstein D."/>
            <person name="Amaro F."/>
            <person name="Zusman T."/>
            <person name="Lifshitz Z."/>
            <person name="Cohen O."/>
            <person name="Gilbert J.A."/>
            <person name="Pupko T."/>
            <person name="Shuman H.A."/>
            <person name="Segal G."/>
        </authorList>
    </citation>
    <scope>NUCLEOTIDE SEQUENCE [LARGE SCALE GENOMIC DNA]</scope>
    <source>
        <strain evidence="3 5">ORW</strain>
    </source>
</reference>
<evidence type="ECO:0000313" key="3">
    <source>
        <dbReference type="EMBL" id="KTC80350.1"/>
    </source>
</evidence>
<evidence type="ECO:0000256" key="1">
    <source>
        <dbReference type="ARBA" id="ARBA00022679"/>
    </source>
</evidence>
<dbReference type="Pfam" id="PF20085">
    <property type="entry name" value="TGL"/>
    <property type="match status" value="1"/>
</dbReference>
<evidence type="ECO:0000313" key="5">
    <source>
        <dbReference type="Proteomes" id="UP000054921"/>
    </source>
</evidence>
<dbReference type="AlphaFoldDB" id="A0A0W0S9S4"/>
<reference evidence="4 6" key="2">
    <citation type="submission" date="2018-12" db="EMBL/GenBank/DDBJ databases">
        <authorList>
            <consortium name="Pathogen Informatics"/>
        </authorList>
    </citation>
    <scope>NUCLEOTIDE SEQUENCE [LARGE SCALE GENOMIC DNA]</scope>
    <source>
        <strain evidence="4 6">NCTC11976</strain>
    </source>
</reference>
<dbReference type="Proteomes" id="UP000277577">
    <property type="component" value="Chromosome"/>
</dbReference>
<dbReference type="GO" id="GO:0003810">
    <property type="term" value="F:protein-glutamine gamma-glutamyltransferase activity"/>
    <property type="evidence" value="ECO:0007669"/>
    <property type="project" value="InterPro"/>
</dbReference>
<evidence type="ECO:0000256" key="2">
    <source>
        <dbReference type="ARBA" id="ARBA00022969"/>
    </source>
</evidence>
<proteinExistence type="predicted"/>
<dbReference type="STRING" id="28084.Lche_2370"/>
<keyword evidence="2" id="KW-0749">Sporulation</keyword>